<dbReference type="Pfam" id="PF00140">
    <property type="entry name" value="Sigma70_r1_2"/>
    <property type="match status" value="1"/>
</dbReference>
<dbReference type="PROSITE" id="PS00716">
    <property type="entry name" value="SIGMA70_2"/>
    <property type="match status" value="1"/>
</dbReference>
<dbReference type="CDD" id="cd06171">
    <property type="entry name" value="Sigma70_r4"/>
    <property type="match status" value="1"/>
</dbReference>
<dbReference type="GO" id="GO:0003677">
    <property type="term" value="F:DNA binding"/>
    <property type="evidence" value="ECO:0007669"/>
    <property type="project" value="UniProtKB-KW"/>
</dbReference>
<dbReference type="InterPro" id="IPR007630">
    <property type="entry name" value="RNA_pol_sigma70_r4"/>
</dbReference>
<reference evidence="8" key="1">
    <citation type="submission" date="2021-02" db="EMBL/GenBank/DDBJ databases">
        <title>Genome-Resolved Metagenomics of a Microbial Community Performing Photosynthetic Biological Nutrient Removal.</title>
        <authorList>
            <person name="Mcdaniel E.A."/>
        </authorList>
    </citation>
    <scope>NUCLEOTIDE SEQUENCE</scope>
    <source>
        <strain evidence="8">UWPOB_OBS1</strain>
    </source>
</reference>
<evidence type="ECO:0000256" key="5">
    <source>
        <dbReference type="RuleBase" id="RU362124"/>
    </source>
</evidence>
<dbReference type="InterPro" id="IPR014284">
    <property type="entry name" value="RNA_pol_sigma-70_dom"/>
</dbReference>
<keyword evidence="1 5" id="KW-0805">Transcription regulation</keyword>
<dbReference type="InterPro" id="IPR007624">
    <property type="entry name" value="RNA_pol_sigma70_r3"/>
</dbReference>
<dbReference type="GO" id="GO:0016987">
    <property type="term" value="F:sigma factor activity"/>
    <property type="evidence" value="ECO:0007669"/>
    <property type="project" value="UniProtKB-KW"/>
</dbReference>
<dbReference type="InterPro" id="IPR013324">
    <property type="entry name" value="RNA_pol_sigma_r3/r4-like"/>
</dbReference>
<dbReference type="PANTHER" id="PTHR30603:SF47">
    <property type="entry name" value="RNA POLYMERASE SIGMA FACTOR SIGD, CHLOROPLASTIC"/>
    <property type="match status" value="1"/>
</dbReference>
<dbReference type="InterPro" id="IPR050239">
    <property type="entry name" value="Sigma-70_RNA_pol_init_factors"/>
</dbReference>
<dbReference type="FunFam" id="1.10.601.10:FF:000001">
    <property type="entry name" value="RNA polymerase sigma factor SigA"/>
    <property type="match status" value="1"/>
</dbReference>
<dbReference type="AlphaFoldDB" id="A0A8J7PF61"/>
<dbReference type="InterPro" id="IPR013325">
    <property type="entry name" value="RNA_pol_sigma_r2"/>
</dbReference>
<organism evidence="8 9">
    <name type="scientific">Candidatus Obscuribacter phosphatis</name>
    <dbReference type="NCBI Taxonomy" id="1906157"/>
    <lineage>
        <taxon>Bacteria</taxon>
        <taxon>Bacillati</taxon>
        <taxon>Candidatus Melainabacteria</taxon>
        <taxon>Candidatus Obscuribacterales</taxon>
        <taxon>Candidatus Obscuribacteraceae</taxon>
        <taxon>Candidatus Obscuribacter</taxon>
    </lineage>
</organism>
<evidence type="ECO:0000259" key="6">
    <source>
        <dbReference type="PROSITE" id="PS00715"/>
    </source>
</evidence>
<accession>A0A8J7PF61</accession>
<name>A0A8J7PF61_9BACT</name>
<gene>
    <name evidence="8" type="ORF">J0M35_18420</name>
</gene>
<dbReference type="PROSITE" id="PS00715">
    <property type="entry name" value="SIGMA70_1"/>
    <property type="match status" value="1"/>
</dbReference>
<keyword evidence="3 5" id="KW-0238">DNA-binding</keyword>
<evidence type="ECO:0000256" key="3">
    <source>
        <dbReference type="ARBA" id="ARBA00023125"/>
    </source>
</evidence>
<keyword evidence="2 5" id="KW-0731">Sigma factor</keyword>
<dbReference type="InterPro" id="IPR007627">
    <property type="entry name" value="RNA_pol_sigma70_r2"/>
</dbReference>
<sequence>MPKLASRVTDDLSDDWSEVFEEETLQQEDSEEPVEVQAEGFTEDSVRLYLREIGRVKMIKPDEEIELARLIAKGDQDAKKKLIQANLRLVISIAKKYLNRGLPFQDLIQEGNLGLIRAAEKFDHTKGFKFSTYATWWIRQAISRGLADKSRTIRVPVHMVESINKLKKTSARLAQELGRKPNEQELSSALDIPVTKVQEIMQADREPVSMEMPLSRDDETYIGDLIEDNESTRPDATTADELMRQDLSRMLSQLTPRERDIMHLRYGLEDGRQRTLEEVGRLFNITRERVRQIEHKAFRKLRQPNWSSKLAGYLED</sequence>
<dbReference type="Pfam" id="PF04542">
    <property type="entry name" value="Sigma70_r2"/>
    <property type="match status" value="1"/>
</dbReference>
<evidence type="ECO:0000259" key="7">
    <source>
        <dbReference type="PROSITE" id="PS00716"/>
    </source>
</evidence>
<dbReference type="InterPro" id="IPR036388">
    <property type="entry name" value="WH-like_DNA-bd_sf"/>
</dbReference>
<feature type="domain" description="RNA polymerase sigma-70" evidence="7">
    <location>
        <begin position="275"/>
        <end position="301"/>
    </location>
</feature>
<evidence type="ECO:0000313" key="9">
    <source>
        <dbReference type="Proteomes" id="UP000664277"/>
    </source>
</evidence>
<comment type="similarity">
    <text evidence="5">Belongs to the sigma-70 factor family.</text>
</comment>
<evidence type="ECO:0000256" key="2">
    <source>
        <dbReference type="ARBA" id="ARBA00023082"/>
    </source>
</evidence>
<dbReference type="PANTHER" id="PTHR30603">
    <property type="entry name" value="RNA POLYMERASE SIGMA FACTOR RPO"/>
    <property type="match status" value="1"/>
</dbReference>
<dbReference type="NCBIfam" id="TIGR02937">
    <property type="entry name" value="sigma70-ECF"/>
    <property type="match status" value="1"/>
</dbReference>
<dbReference type="SUPFAM" id="SSF88659">
    <property type="entry name" value="Sigma3 and sigma4 domains of RNA polymerase sigma factors"/>
    <property type="match status" value="2"/>
</dbReference>
<dbReference type="PRINTS" id="PR00046">
    <property type="entry name" value="SIGMA70FCT"/>
</dbReference>
<evidence type="ECO:0000256" key="1">
    <source>
        <dbReference type="ARBA" id="ARBA00023015"/>
    </source>
</evidence>
<dbReference type="Gene3D" id="1.10.10.10">
    <property type="entry name" value="Winged helix-like DNA-binding domain superfamily/Winged helix DNA-binding domain"/>
    <property type="match status" value="2"/>
</dbReference>
<dbReference type="EMBL" id="JAFLCK010000036">
    <property type="protein sequence ID" value="MBN8662351.1"/>
    <property type="molecule type" value="Genomic_DNA"/>
</dbReference>
<proteinExistence type="inferred from homology"/>
<dbReference type="GO" id="GO:0006352">
    <property type="term" value="P:DNA-templated transcription initiation"/>
    <property type="evidence" value="ECO:0007669"/>
    <property type="project" value="InterPro"/>
</dbReference>
<evidence type="ECO:0000313" key="8">
    <source>
        <dbReference type="EMBL" id="MBN8662351.1"/>
    </source>
</evidence>
<feature type="domain" description="RNA polymerase sigma-70" evidence="6">
    <location>
        <begin position="106"/>
        <end position="119"/>
    </location>
</feature>
<comment type="function">
    <text evidence="5">Sigma factors are initiation factors that promote the attachment of RNA polymerase to specific initiation sites and are then released.</text>
</comment>
<dbReference type="Gene3D" id="1.10.601.10">
    <property type="entry name" value="RNA Polymerase Primary Sigma Factor"/>
    <property type="match status" value="2"/>
</dbReference>
<keyword evidence="4 5" id="KW-0804">Transcription</keyword>
<dbReference type="SUPFAM" id="SSF88946">
    <property type="entry name" value="Sigma2 domain of RNA polymerase sigma factors"/>
    <property type="match status" value="1"/>
</dbReference>
<dbReference type="InterPro" id="IPR009042">
    <property type="entry name" value="RNA_pol_sigma70_r1_2"/>
</dbReference>
<evidence type="ECO:0000256" key="4">
    <source>
        <dbReference type="ARBA" id="ARBA00023163"/>
    </source>
</evidence>
<dbReference type="InterPro" id="IPR000943">
    <property type="entry name" value="RNA_pol_sigma70"/>
</dbReference>
<comment type="caution">
    <text evidence="8">The sequence shown here is derived from an EMBL/GenBank/DDBJ whole genome shotgun (WGS) entry which is preliminary data.</text>
</comment>
<dbReference type="Pfam" id="PF04539">
    <property type="entry name" value="Sigma70_r3"/>
    <property type="match status" value="1"/>
</dbReference>
<dbReference type="Proteomes" id="UP000664277">
    <property type="component" value="Unassembled WGS sequence"/>
</dbReference>
<dbReference type="Pfam" id="PF04545">
    <property type="entry name" value="Sigma70_r4"/>
    <property type="match status" value="1"/>
</dbReference>
<protein>
    <recommendedName>
        <fullName evidence="5">RNA polymerase sigma factor</fullName>
    </recommendedName>
</protein>